<accession>A0A1X7S6D6</accession>
<name>A0A1X7S6D6_ZYMT9</name>
<keyword evidence="4" id="KW-1185">Reference proteome</keyword>
<feature type="compositionally biased region" description="Low complexity" evidence="1">
    <location>
        <begin position="445"/>
        <end position="455"/>
    </location>
</feature>
<dbReference type="PANTHER" id="PTHR35006:SF3">
    <property type="entry name" value="GLYOXALASE FAMILY PROTEIN (AFU_ORTHOLOGUE AFUA_3G06020)"/>
    <property type="match status" value="1"/>
</dbReference>
<feature type="compositionally biased region" description="Basic and acidic residues" evidence="1">
    <location>
        <begin position="529"/>
        <end position="555"/>
    </location>
</feature>
<dbReference type="InterPro" id="IPR029068">
    <property type="entry name" value="Glyas_Bleomycin-R_OHBP_Dase"/>
</dbReference>
<dbReference type="SUPFAM" id="SSF54593">
    <property type="entry name" value="Glyoxalase/Bleomycin resistance protein/Dihydroxybiphenyl dioxygenase"/>
    <property type="match status" value="1"/>
</dbReference>
<feature type="region of interest" description="Disordered" evidence="1">
    <location>
        <begin position="476"/>
        <end position="633"/>
    </location>
</feature>
<sequence length="633" mass="68905">MPVSHIGLTVSHIPSATSFYLAALQPLGYRFIGCQGDSIGLGIESADLFLTQSSRDTRPSPNHIAFLAKDRAAVRECYAAALNAGGRPSGAPQYRNEKCTCFNAAVEDLDGNTIEFIYRQEHDEAGCEGEATPSEQSSRVESWREEVAEGDIEEDARSVASMKSHGSKMSKAKSTMQTAVDLASATSKSLKSEEPSLGLTRANTAPVKSDAGGKSLLGAALGAAAGVALLYAMHQTERKNARDEADFRASMKSRSGSKPRYVPSRSMTLPPGPPPTVIRAQTAVPSSVPRETTTPSAPQETTVPSAPQETTPPSAPQETTVTSTPQDATSARLVQPEKNRHRNFSTTESAYSTRRPPDRSTQAQRMIQATGYNDQDAALQELFDRNNHHRPMPTRSKTEHVYDYVPASSADRKTPDRRDEASTAESTAARPRRSHARHDSVVNMQSSSQARRASAYDTLPARPESVIDTATYHPAAISLPGSSTFSRTSSRYDAKQNPATTSTAKIKSTSRAQPPPIPLQASEQSWENFRAETTDDDDYHRSYKDKSTRNDRYGAGEESDGLGDAKTVVPDDSISCVDLSQHRRRRRRKEGGSASGRSKTGSERSESTVRPVKRREDRRERESSGLRKVFGIV</sequence>
<feature type="region of interest" description="Disordered" evidence="1">
    <location>
        <begin position="238"/>
        <end position="461"/>
    </location>
</feature>
<gene>
    <name evidence="3" type="ORF">ZT3D7_G10393</name>
</gene>
<dbReference type="PANTHER" id="PTHR35006">
    <property type="entry name" value="GLYOXALASE FAMILY PROTEIN (AFU_ORTHOLOGUE AFUA_5G14830)"/>
    <property type="match status" value="1"/>
</dbReference>
<feature type="compositionally biased region" description="Polar residues" evidence="1">
    <location>
        <begin position="359"/>
        <end position="373"/>
    </location>
</feature>
<dbReference type="Proteomes" id="UP000215127">
    <property type="component" value="Chromosome 11"/>
</dbReference>
<dbReference type="Gene3D" id="3.10.180.10">
    <property type="entry name" value="2,3-Dihydroxybiphenyl 1,2-Dioxygenase, domain 1"/>
    <property type="match status" value="1"/>
</dbReference>
<feature type="compositionally biased region" description="Polar residues" evidence="1">
    <location>
        <begin position="480"/>
        <end position="491"/>
    </location>
</feature>
<evidence type="ECO:0000256" key="1">
    <source>
        <dbReference type="SAM" id="MobiDB-lite"/>
    </source>
</evidence>
<dbReference type="EMBL" id="LT853702">
    <property type="protein sequence ID" value="SMQ55238.1"/>
    <property type="molecule type" value="Genomic_DNA"/>
</dbReference>
<feature type="region of interest" description="Disordered" evidence="1">
    <location>
        <begin position="124"/>
        <end position="175"/>
    </location>
</feature>
<feature type="compositionally biased region" description="Low complexity" evidence="1">
    <location>
        <begin position="499"/>
        <end position="510"/>
    </location>
</feature>
<dbReference type="InterPro" id="IPR037523">
    <property type="entry name" value="VOC_core"/>
</dbReference>
<feature type="compositionally biased region" description="Polar residues" evidence="1">
    <location>
        <begin position="283"/>
        <end position="329"/>
    </location>
</feature>
<dbReference type="PROSITE" id="PS51819">
    <property type="entry name" value="VOC"/>
    <property type="match status" value="1"/>
</dbReference>
<dbReference type="AlphaFoldDB" id="A0A1X7S6D6"/>
<evidence type="ECO:0000259" key="2">
    <source>
        <dbReference type="PROSITE" id="PS51819"/>
    </source>
</evidence>
<proteinExistence type="predicted"/>
<organism evidence="3 4">
    <name type="scientific">Zymoseptoria tritici (strain ST99CH_3D7)</name>
    <dbReference type="NCBI Taxonomy" id="1276538"/>
    <lineage>
        <taxon>Eukaryota</taxon>
        <taxon>Fungi</taxon>
        <taxon>Dikarya</taxon>
        <taxon>Ascomycota</taxon>
        <taxon>Pezizomycotina</taxon>
        <taxon>Dothideomycetes</taxon>
        <taxon>Dothideomycetidae</taxon>
        <taxon>Mycosphaerellales</taxon>
        <taxon>Mycosphaerellaceae</taxon>
        <taxon>Zymoseptoria</taxon>
    </lineage>
</organism>
<feature type="compositionally biased region" description="Basic and acidic residues" evidence="1">
    <location>
        <begin position="614"/>
        <end position="625"/>
    </location>
</feature>
<evidence type="ECO:0000313" key="4">
    <source>
        <dbReference type="Proteomes" id="UP000215127"/>
    </source>
</evidence>
<evidence type="ECO:0000313" key="3">
    <source>
        <dbReference type="EMBL" id="SMQ55238.1"/>
    </source>
</evidence>
<feature type="domain" description="VOC" evidence="2">
    <location>
        <begin position="2"/>
        <end position="119"/>
    </location>
</feature>
<dbReference type="CDD" id="cd07262">
    <property type="entry name" value="VOC_like"/>
    <property type="match status" value="1"/>
</dbReference>
<feature type="compositionally biased region" description="Basic and acidic residues" evidence="1">
    <location>
        <begin position="238"/>
        <end position="249"/>
    </location>
</feature>
<feature type="compositionally biased region" description="Basic and acidic residues" evidence="1">
    <location>
        <begin position="410"/>
        <end position="421"/>
    </location>
</feature>
<reference evidence="3 4" key="1">
    <citation type="submission" date="2016-06" db="EMBL/GenBank/DDBJ databases">
        <authorList>
            <person name="Kjaerup R.B."/>
            <person name="Dalgaard T.S."/>
            <person name="Juul-Madsen H.R."/>
        </authorList>
    </citation>
    <scope>NUCLEOTIDE SEQUENCE [LARGE SCALE GENOMIC DNA]</scope>
</reference>
<dbReference type="STRING" id="1276538.A0A1X7S6D6"/>
<protein>
    <recommendedName>
        <fullName evidence="2">VOC domain-containing protein</fullName>
    </recommendedName>
</protein>